<accession>A0ACC0B7L1</accession>
<proteinExistence type="predicted"/>
<evidence type="ECO:0000313" key="1">
    <source>
        <dbReference type="EMBL" id="KAI5668630.1"/>
    </source>
</evidence>
<gene>
    <name evidence="1" type="ORF">M9H77_18483</name>
</gene>
<comment type="caution">
    <text evidence="1">The sequence shown here is derived from an EMBL/GenBank/DDBJ whole genome shotgun (WGS) entry which is preliminary data.</text>
</comment>
<name>A0ACC0B7L1_CATRO</name>
<keyword evidence="2" id="KW-1185">Reference proteome</keyword>
<dbReference type="EMBL" id="CM044704">
    <property type="protein sequence ID" value="KAI5668630.1"/>
    <property type="molecule type" value="Genomic_DNA"/>
</dbReference>
<reference evidence="2" key="1">
    <citation type="journal article" date="2023" name="Nat. Plants">
        <title>Single-cell RNA sequencing provides a high-resolution roadmap for understanding the multicellular compartmentation of specialized metabolism.</title>
        <authorList>
            <person name="Sun S."/>
            <person name="Shen X."/>
            <person name="Li Y."/>
            <person name="Li Y."/>
            <person name="Wang S."/>
            <person name="Li R."/>
            <person name="Zhang H."/>
            <person name="Shen G."/>
            <person name="Guo B."/>
            <person name="Wei J."/>
            <person name="Xu J."/>
            <person name="St-Pierre B."/>
            <person name="Chen S."/>
            <person name="Sun C."/>
        </authorList>
    </citation>
    <scope>NUCLEOTIDE SEQUENCE [LARGE SCALE GENOMIC DNA]</scope>
</reference>
<evidence type="ECO:0000313" key="2">
    <source>
        <dbReference type="Proteomes" id="UP001060085"/>
    </source>
</evidence>
<protein>
    <submittedName>
        <fullName evidence="1">Uncharacterized protein</fullName>
    </submittedName>
</protein>
<organism evidence="1 2">
    <name type="scientific">Catharanthus roseus</name>
    <name type="common">Madagascar periwinkle</name>
    <name type="synonym">Vinca rosea</name>
    <dbReference type="NCBI Taxonomy" id="4058"/>
    <lineage>
        <taxon>Eukaryota</taxon>
        <taxon>Viridiplantae</taxon>
        <taxon>Streptophyta</taxon>
        <taxon>Embryophyta</taxon>
        <taxon>Tracheophyta</taxon>
        <taxon>Spermatophyta</taxon>
        <taxon>Magnoliopsida</taxon>
        <taxon>eudicotyledons</taxon>
        <taxon>Gunneridae</taxon>
        <taxon>Pentapetalae</taxon>
        <taxon>asterids</taxon>
        <taxon>lamiids</taxon>
        <taxon>Gentianales</taxon>
        <taxon>Apocynaceae</taxon>
        <taxon>Rauvolfioideae</taxon>
        <taxon>Vinceae</taxon>
        <taxon>Catharanthinae</taxon>
        <taxon>Catharanthus</taxon>
    </lineage>
</organism>
<dbReference type="Proteomes" id="UP001060085">
    <property type="component" value="Linkage Group LG04"/>
</dbReference>
<sequence length="142" mass="15571">MESKSGPITRAQRKKLKIHEDNGMVAYMEEALKSKLQGTKQGNKLEEKLAKYLVETTLPPAVAPGSTVASRLLDGQALKTTTYCRHVEATKFSIKVLHQGVNLGKVLARQFKSVVRDVKSLKKGKSSAIMEQRVGDNLGGFC</sequence>